<gene>
    <name evidence="1" type="ORF">HMPREF1871_00855</name>
</gene>
<dbReference type="Proteomes" id="UP000070467">
    <property type="component" value="Unassembled WGS sequence"/>
</dbReference>
<feature type="non-terminal residue" evidence="1">
    <location>
        <position position="182"/>
    </location>
</feature>
<organism evidence="1 2">
    <name type="scientific">Gemelliphila asaccharolytica</name>
    <dbReference type="NCBI Taxonomy" id="502393"/>
    <lineage>
        <taxon>Bacteria</taxon>
        <taxon>Bacillati</taxon>
        <taxon>Bacillota</taxon>
        <taxon>Bacilli</taxon>
        <taxon>Bacillales</taxon>
        <taxon>Gemellaceae</taxon>
        <taxon>Gemelliphila</taxon>
    </lineage>
</organism>
<evidence type="ECO:0008006" key="3">
    <source>
        <dbReference type="Google" id="ProtNLM"/>
    </source>
</evidence>
<accession>A0ABR5TLC3</accession>
<proteinExistence type="predicted"/>
<evidence type="ECO:0000313" key="1">
    <source>
        <dbReference type="EMBL" id="KXB57529.1"/>
    </source>
</evidence>
<reference evidence="1 2" key="1">
    <citation type="submission" date="2016-01" db="EMBL/GenBank/DDBJ databases">
        <authorList>
            <person name="Mitreva M."/>
            <person name="Pepin K.H."/>
            <person name="Mihindukulasuriya K.A."/>
            <person name="Fulton R."/>
            <person name="Fronick C."/>
            <person name="O'Laughlin M."/>
            <person name="Miner T."/>
            <person name="Herter B."/>
            <person name="Rosa B.A."/>
            <person name="Cordes M."/>
            <person name="Tomlinson C."/>
            <person name="Wollam A."/>
            <person name="Palsikar V.B."/>
            <person name="Mardis E.R."/>
            <person name="Wilson R.K."/>
        </authorList>
    </citation>
    <scope>NUCLEOTIDE SEQUENCE [LARGE SCALE GENOMIC DNA]</scope>
    <source>
        <strain evidence="1 2">KA00071</strain>
    </source>
</reference>
<evidence type="ECO:0000313" key="2">
    <source>
        <dbReference type="Proteomes" id="UP000070467"/>
    </source>
</evidence>
<sequence>TYKDTTKVFKEWDSTVPDTGEVQEQEFTADYKDVVKTGTDPKVKAQVGYTRVTFDAGDGNTIDGTNRYKYIDVLTGTEWDNEKVTKEIPKSATYKDNTKVFDKWSEKVPDTGEVQKQEFTAEYKANKEAKDKKELEDAKEALKPIIEKKFQDPKQKASVLKDLAKLKTLKEVEQLKADIEGS</sequence>
<feature type="non-terminal residue" evidence="1">
    <location>
        <position position="1"/>
    </location>
</feature>
<protein>
    <recommendedName>
        <fullName evidence="3">GA module</fullName>
    </recommendedName>
</protein>
<dbReference type="RefSeq" id="WP_198145765.1">
    <property type="nucleotide sequence ID" value="NZ_KQ959892.1"/>
</dbReference>
<keyword evidence="2" id="KW-1185">Reference proteome</keyword>
<name>A0ABR5TLC3_9BACL</name>
<comment type="caution">
    <text evidence="1">The sequence shown here is derived from an EMBL/GenBank/DDBJ whole genome shotgun (WGS) entry which is preliminary data.</text>
</comment>
<dbReference type="EMBL" id="LSDB01000043">
    <property type="protein sequence ID" value="KXB57529.1"/>
    <property type="molecule type" value="Genomic_DNA"/>
</dbReference>